<comment type="similarity">
    <text evidence="2">Belongs to the major facilitator superfamily. Monocarboxylate porter (TC 2.A.1.13) family.</text>
</comment>
<feature type="transmembrane region" description="Helical" evidence="4">
    <location>
        <begin position="57"/>
        <end position="78"/>
    </location>
</feature>
<dbReference type="SUPFAM" id="SSF103473">
    <property type="entry name" value="MFS general substrate transporter"/>
    <property type="match status" value="1"/>
</dbReference>
<dbReference type="EMBL" id="CP099420">
    <property type="protein sequence ID" value="USW50549.1"/>
    <property type="molecule type" value="Genomic_DNA"/>
</dbReference>
<keyword evidence="4" id="KW-0812">Transmembrane</keyword>
<dbReference type="InterPro" id="IPR050327">
    <property type="entry name" value="Proton-linked_MCT"/>
</dbReference>
<feature type="transmembrane region" description="Helical" evidence="4">
    <location>
        <begin position="353"/>
        <end position="372"/>
    </location>
</feature>
<feature type="transmembrane region" description="Helical" evidence="4">
    <location>
        <begin position="326"/>
        <end position="347"/>
    </location>
</feature>
<reference evidence="5" key="1">
    <citation type="submission" date="2022-06" db="EMBL/GenBank/DDBJ databases">
        <title>Complete genome sequences of two strains of the flax pathogen Septoria linicola.</title>
        <authorList>
            <person name="Lapalu N."/>
            <person name="Simon A."/>
            <person name="Demenou B."/>
            <person name="Paumier D."/>
            <person name="Guillot M.-P."/>
            <person name="Gout L."/>
            <person name="Valade R."/>
        </authorList>
    </citation>
    <scope>NUCLEOTIDE SEQUENCE</scope>
    <source>
        <strain evidence="5">SE15195</strain>
    </source>
</reference>
<feature type="transmembrane region" description="Helical" evidence="4">
    <location>
        <begin position="220"/>
        <end position="244"/>
    </location>
</feature>
<gene>
    <name evidence="5" type="ORF">Slin15195_G038680</name>
</gene>
<name>A0A9Q9EHZ7_9PEZI</name>
<evidence type="ECO:0000256" key="3">
    <source>
        <dbReference type="SAM" id="MobiDB-lite"/>
    </source>
</evidence>
<feature type="transmembrane region" description="Helical" evidence="4">
    <location>
        <begin position="425"/>
        <end position="449"/>
    </location>
</feature>
<protein>
    <submittedName>
        <fullName evidence="5">Major facilitator superfamily, MFS transporter superfamily</fullName>
    </submittedName>
</protein>
<keyword evidence="4" id="KW-1133">Transmembrane helix</keyword>
<evidence type="ECO:0000256" key="1">
    <source>
        <dbReference type="ARBA" id="ARBA00004141"/>
    </source>
</evidence>
<accession>A0A9Q9EHZ7</accession>
<feature type="transmembrane region" description="Helical" evidence="4">
    <location>
        <begin position="292"/>
        <end position="314"/>
    </location>
</feature>
<dbReference type="Proteomes" id="UP001056384">
    <property type="component" value="Chromosome 3"/>
</dbReference>
<dbReference type="PANTHER" id="PTHR11360:SF252">
    <property type="entry name" value="MAJOR FACILITATOR SUPERFAMILY (MFS) PROFILE DOMAIN-CONTAINING PROTEIN-RELATED"/>
    <property type="match status" value="1"/>
</dbReference>
<feature type="region of interest" description="Disordered" evidence="3">
    <location>
        <begin position="1"/>
        <end position="22"/>
    </location>
</feature>
<feature type="transmembrane region" description="Helical" evidence="4">
    <location>
        <begin position="127"/>
        <end position="152"/>
    </location>
</feature>
<feature type="transmembrane region" description="Helical" evidence="4">
    <location>
        <begin position="186"/>
        <end position="208"/>
    </location>
</feature>
<dbReference type="PANTHER" id="PTHR11360">
    <property type="entry name" value="MONOCARBOXYLATE TRANSPORTER"/>
    <property type="match status" value="1"/>
</dbReference>
<dbReference type="Gene3D" id="1.20.1250.20">
    <property type="entry name" value="MFS general substrate transporter like domains"/>
    <property type="match status" value="2"/>
</dbReference>
<keyword evidence="4" id="KW-0472">Membrane</keyword>
<dbReference type="InterPro" id="IPR036259">
    <property type="entry name" value="MFS_trans_sf"/>
</dbReference>
<feature type="transmembrane region" description="Helical" evidence="4">
    <location>
        <begin position="158"/>
        <end position="179"/>
    </location>
</feature>
<dbReference type="GO" id="GO:0022857">
    <property type="term" value="F:transmembrane transporter activity"/>
    <property type="evidence" value="ECO:0007669"/>
    <property type="project" value="InterPro"/>
</dbReference>
<evidence type="ECO:0000313" key="5">
    <source>
        <dbReference type="EMBL" id="USW50549.1"/>
    </source>
</evidence>
<proteinExistence type="inferred from homology"/>
<feature type="transmembrane region" description="Helical" evidence="4">
    <location>
        <begin position="393"/>
        <end position="413"/>
    </location>
</feature>
<sequence length="460" mass="48722">MGASSSASDEEKQEPSLDYEKDGITSAISDEKDASTFVTPVTAAPAAPDAPDGGTRAWLQVAGSFLVFGNLWGMSFAFGSFQSYYELTYIPNESASSISWIGTVSIFLLILLGVASGPLFDLGWFRTMLIVGGLTETLSVFLTSVSTTYWQLMLSQGVLMGLANGLLYLPGLALVGRAFKKHRAIAMGITTCGAPVGGIIYTLIFSQLIDRLSFGWTVRIMAFVMLGTYLISFPLLLWGVTNLGDLASGSPRKLFDRSALSDAPFWLYSASNFFIFLGYMVPFVFIPSYGQLVLGISQSLSLYIAMIAQAASIFGRLIAGYTASKIGVMIPWIFCVFSSGIVAIAWLGASRTGAFIAVAALYGCFSGALIPLPPSVFPVVCPDPKVFGARLGMAQGFGSFASLIGPPIAAALANASSGSGSTNYLGLQLFAGLVMLTGGCVLILLWIVLARRRNGGTKFI</sequence>
<evidence type="ECO:0000256" key="2">
    <source>
        <dbReference type="ARBA" id="ARBA00006727"/>
    </source>
</evidence>
<evidence type="ECO:0000256" key="4">
    <source>
        <dbReference type="SAM" id="Phobius"/>
    </source>
</evidence>
<evidence type="ECO:0000313" key="6">
    <source>
        <dbReference type="Proteomes" id="UP001056384"/>
    </source>
</evidence>
<dbReference type="GO" id="GO:0016020">
    <property type="term" value="C:membrane"/>
    <property type="evidence" value="ECO:0007669"/>
    <property type="project" value="UniProtKB-SubCell"/>
</dbReference>
<feature type="compositionally biased region" description="Basic and acidic residues" evidence="3">
    <location>
        <begin position="9"/>
        <end position="22"/>
    </location>
</feature>
<dbReference type="Pfam" id="PF07690">
    <property type="entry name" value="MFS_1"/>
    <property type="match status" value="1"/>
</dbReference>
<comment type="subcellular location">
    <subcellularLocation>
        <location evidence="1">Membrane</location>
        <topology evidence="1">Multi-pass membrane protein</topology>
    </subcellularLocation>
</comment>
<feature type="transmembrane region" description="Helical" evidence="4">
    <location>
        <begin position="98"/>
        <end position="120"/>
    </location>
</feature>
<dbReference type="AlphaFoldDB" id="A0A9Q9EHZ7"/>
<dbReference type="InterPro" id="IPR011701">
    <property type="entry name" value="MFS"/>
</dbReference>
<organism evidence="5 6">
    <name type="scientific">Septoria linicola</name>
    <dbReference type="NCBI Taxonomy" id="215465"/>
    <lineage>
        <taxon>Eukaryota</taxon>
        <taxon>Fungi</taxon>
        <taxon>Dikarya</taxon>
        <taxon>Ascomycota</taxon>
        <taxon>Pezizomycotina</taxon>
        <taxon>Dothideomycetes</taxon>
        <taxon>Dothideomycetidae</taxon>
        <taxon>Mycosphaerellales</taxon>
        <taxon>Mycosphaerellaceae</taxon>
        <taxon>Septoria</taxon>
    </lineage>
</organism>
<feature type="transmembrane region" description="Helical" evidence="4">
    <location>
        <begin position="265"/>
        <end position="286"/>
    </location>
</feature>
<keyword evidence="6" id="KW-1185">Reference proteome</keyword>